<evidence type="ECO:0000256" key="1">
    <source>
        <dbReference type="SAM" id="MobiDB-lite"/>
    </source>
</evidence>
<dbReference type="RefSeq" id="WP_187242354.1">
    <property type="nucleotide sequence ID" value="NZ_BAAAOK010000015.1"/>
</dbReference>
<protein>
    <submittedName>
        <fullName evidence="2">OsmC family protein</fullName>
    </submittedName>
</protein>
<dbReference type="InterPro" id="IPR015946">
    <property type="entry name" value="KH_dom-like_a/b"/>
</dbReference>
<feature type="compositionally biased region" description="Basic and acidic residues" evidence="1">
    <location>
        <begin position="8"/>
        <end position="22"/>
    </location>
</feature>
<dbReference type="Pfam" id="PF02566">
    <property type="entry name" value="OsmC"/>
    <property type="match status" value="1"/>
</dbReference>
<name>A0ABR7LKF4_9ACTN</name>
<feature type="region of interest" description="Disordered" evidence="1">
    <location>
        <begin position="1"/>
        <end position="28"/>
    </location>
</feature>
<dbReference type="PANTHER" id="PTHR34352">
    <property type="entry name" value="PROTEIN YHFA"/>
    <property type="match status" value="1"/>
</dbReference>
<comment type="caution">
    <text evidence="2">The sequence shown here is derived from an EMBL/GenBank/DDBJ whole genome shotgun (WGS) entry which is preliminary data.</text>
</comment>
<dbReference type="InterPro" id="IPR003718">
    <property type="entry name" value="OsmC/Ohr_fam"/>
</dbReference>
<dbReference type="InterPro" id="IPR036102">
    <property type="entry name" value="OsmC/Ohrsf"/>
</dbReference>
<dbReference type="Proteomes" id="UP000805614">
    <property type="component" value="Unassembled WGS sequence"/>
</dbReference>
<dbReference type="Gene3D" id="3.30.300.20">
    <property type="match status" value="1"/>
</dbReference>
<gene>
    <name evidence="2" type="ORF">HKK74_07505</name>
</gene>
<dbReference type="EMBL" id="JABVEC010000004">
    <property type="protein sequence ID" value="MBC6465337.1"/>
    <property type="molecule type" value="Genomic_DNA"/>
</dbReference>
<evidence type="ECO:0000313" key="3">
    <source>
        <dbReference type="Proteomes" id="UP000805614"/>
    </source>
</evidence>
<reference evidence="2 3" key="1">
    <citation type="submission" date="2020-06" db="EMBL/GenBank/DDBJ databases">
        <title>Actinomadura xiongansis sp. nov., isolated from soil of Baiyangdian.</title>
        <authorList>
            <person name="Zhang X."/>
        </authorList>
    </citation>
    <scope>NUCLEOTIDE SEQUENCE [LARGE SCALE GENOMIC DNA]</scope>
    <source>
        <strain evidence="2 3">HBUM206468</strain>
    </source>
</reference>
<accession>A0ABR7LKF4</accession>
<evidence type="ECO:0000313" key="2">
    <source>
        <dbReference type="EMBL" id="MBC6465337.1"/>
    </source>
</evidence>
<organism evidence="2 3">
    <name type="scientific">Actinomadura alba</name>
    <dbReference type="NCBI Taxonomy" id="406431"/>
    <lineage>
        <taxon>Bacteria</taxon>
        <taxon>Bacillati</taxon>
        <taxon>Actinomycetota</taxon>
        <taxon>Actinomycetes</taxon>
        <taxon>Streptosporangiales</taxon>
        <taxon>Thermomonosporaceae</taxon>
        <taxon>Actinomadura</taxon>
    </lineage>
</organism>
<dbReference type="SUPFAM" id="SSF82784">
    <property type="entry name" value="OsmC-like"/>
    <property type="match status" value="1"/>
</dbReference>
<proteinExistence type="predicted"/>
<sequence>MTSVQVERTSEGGFRARNERGAELSVSGSAEDGAFTPVELLLAALGGCEIVTIEPLTAQRGHRLDRLAATVSGEKVAPTRLGTITVTYEVELPEGDEKAAKVFSDVARRVHEGYCTVGNALKEQTAVEQVLPAFDDDAPSGPSG</sequence>
<keyword evidence="3" id="KW-1185">Reference proteome</keyword>
<dbReference type="PANTHER" id="PTHR34352:SF1">
    <property type="entry name" value="PROTEIN YHFA"/>
    <property type="match status" value="1"/>
</dbReference>